<keyword evidence="2" id="KW-1185">Reference proteome</keyword>
<proteinExistence type="predicted"/>
<comment type="caution">
    <text evidence="1">The sequence shown here is derived from an EMBL/GenBank/DDBJ whole genome shotgun (WGS) entry which is preliminary data.</text>
</comment>
<reference evidence="1" key="1">
    <citation type="submission" date="2020-08" db="EMBL/GenBank/DDBJ databases">
        <title>Multicomponent nature underlies the extraordinary mechanical properties of spider dragline silk.</title>
        <authorList>
            <person name="Kono N."/>
            <person name="Nakamura H."/>
            <person name="Mori M."/>
            <person name="Yoshida Y."/>
            <person name="Ohtoshi R."/>
            <person name="Malay A.D."/>
            <person name="Moran D.A.P."/>
            <person name="Tomita M."/>
            <person name="Numata K."/>
            <person name="Arakawa K."/>
        </authorList>
    </citation>
    <scope>NUCLEOTIDE SEQUENCE</scope>
</reference>
<accession>A0A8X6UZG1</accession>
<gene>
    <name evidence="1" type="ORF">TNCV_3711041</name>
</gene>
<organism evidence="1 2">
    <name type="scientific">Trichonephila clavipes</name>
    <name type="common">Golden silk orbweaver</name>
    <name type="synonym">Nephila clavipes</name>
    <dbReference type="NCBI Taxonomy" id="2585209"/>
    <lineage>
        <taxon>Eukaryota</taxon>
        <taxon>Metazoa</taxon>
        <taxon>Ecdysozoa</taxon>
        <taxon>Arthropoda</taxon>
        <taxon>Chelicerata</taxon>
        <taxon>Arachnida</taxon>
        <taxon>Araneae</taxon>
        <taxon>Araneomorphae</taxon>
        <taxon>Entelegynae</taxon>
        <taxon>Araneoidea</taxon>
        <taxon>Nephilidae</taxon>
        <taxon>Trichonephila</taxon>
    </lineage>
</organism>
<protein>
    <submittedName>
        <fullName evidence="1">Uncharacterized protein</fullName>
    </submittedName>
</protein>
<dbReference type="Proteomes" id="UP000887159">
    <property type="component" value="Unassembled WGS sequence"/>
</dbReference>
<dbReference type="EMBL" id="BMAU01021076">
    <property type="protein sequence ID" value="GFX89672.1"/>
    <property type="molecule type" value="Genomic_DNA"/>
</dbReference>
<evidence type="ECO:0000313" key="1">
    <source>
        <dbReference type="EMBL" id="GFX89672.1"/>
    </source>
</evidence>
<dbReference type="AlphaFoldDB" id="A0A8X6UZG1"/>
<evidence type="ECO:0000313" key="2">
    <source>
        <dbReference type="Proteomes" id="UP000887159"/>
    </source>
</evidence>
<name>A0A8X6UZG1_TRICX</name>
<sequence>MDTILLLRGITSARLSIGRLGWALKGPDKLDLTWFSAKYFAPEKGFDPLHQSGHFEGDILKPKFIELHLNFEGEHASGDVQAPPHLFSPNLTRGLDEHLEWPQAGKEDQLFRPLASPEAELVHSAWNSRMGREKNERRKGPASLKLALGLRSRLEEAAFYVKWTKFM</sequence>